<dbReference type="GO" id="GO:0005770">
    <property type="term" value="C:late endosome"/>
    <property type="evidence" value="ECO:0007669"/>
    <property type="project" value="TreeGrafter"/>
</dbReference>
<evidence type="ECO:0000256" key="5">
    <source>
        <dbReference type="PROSITE-ProRule" id="PRU00221"/>
    </source>
</evidence>
<dbReference type="GO" id="GO:0034058">
    <property type="term" value="P:endosomal vesicle fusion"/>
    <property type="evidence" value="ECO:0007669"/>
    <property type="project" value="TreeGrafter"/>
</dbReference>
<dbReference type="GO" id="GO:0006623">
    <property type="term" value="P:protein targeting to vacuole"/>
    <property type="evidence" value="ECO:0007669"/>
    <property type="project" value="InterPro"/>
</dbReference>
<keyword evidence="5" id="KW-0853">WD repeat</keyword>
<keyword evidence="7" id="KW-1185">Reference proteome</keyword>
<name>A0A1I8H2G8_9PLAT</name>
<evidence type="ECO:0000313" key="8">
    <source>
        <dbReference type="WBParaSite" id="maker-uti_cns_0004127-snap-gene-0.7-mRNA-1"/>
    </source>
</evidence>
<dbReference type="InterPro" id="IPR045111">
    <property type="entry name" value="Vps41/Vps8"/>
</dbReference>
<evidence type="ECO:0000256" key="3">
    <source>
        <dbReference type="ARBA" id="ARBA00022833"/>
    </source>
</evidence>
<dbReference type="SUPFAM" id="SSF50998">
    <property type="entry name" value="Quinoprotein alcohol dehydrogenase-like"/>
    <property type="match status" value="1"/>
</dbReference>
<keyword evidence="3" id="KW-0862">Zinc</keyword>
<comment type="similarity">
    <text evidence="1">Belongs to the VPS8 family.</text>
</comment>
<keyword evidence="2 4" id="KW-0863">Zinc-finger</keyword>
<dbReference type="InterPro" id="IPR001680">
    <property type="entry name" value="WD40_rpt"/>
</dbReference>
<evidence type="ECO:0000256" key="2">
    <source>
        <dbReference type="ARBA" id="ARBA00022771"/>
    </source>
</evidence>
<dbReference type="Pfam" id="PF12816">
    <property type="entry name" value="TPR_Vps8"/>
    <property type="match status" value="1"/>
</dbReference>
<feature type="repeat" description="WD" evidence="5">
    <location>
        <begin position="57"/>
        <end position="98"/>
    </location>
</feature>
<dbReference type="PANTHER" id="PTHR12616">
    <property type="entry name" value="VACUOLAR PROTEIN SORTING VPS41"/>
    <property type="match status" value="1"/>
</dbReference>
<protein>
    <submittedName>
        <fullName evidence="8">RING-type domain-containing protein</fullName>
    </submittedName>
</protein>
<proteinExistence type="inferred from homology"/>
<dbReference type="Pfam" id="PF23410">
    <property type="entry name" value="Beta-prop_VPS8"/>
    <property type="match status" value="1"/>
</dbReference>
<feature type="domain" description="RING-type" evidence="6">
    <location>
        <begin position="1107"/>
        <end position="1163"/>
    </location>
</feature>
<dbReference type="CDD" id="cd15489">
    <property type="entry name" value="PHD_SF"/>
    <property type="match status" value="1"/>
</dbReference>
<sequence length="1275" mass="137527">LEDNGLQGKLELLISADSQSLSSYDSLSATAKQQQQQNRKKPHTKQALQWCLDASDLSPMVGAVSALDFSYDMRKLLVGYARGHLTLWDTRTGKRLMHIADAHPPGSAVLHVRYTLASNLAVFSDSSGSVYRLAFGRQLTRRTVDSACLFSGSRGEICTLAPLSLPPKLMEHPIAGASLLAMASFTKLFLVRLLPELAVVNVEPLPGKPGTLPQICWQVGCCGDSSASSASRAASSAGLPNPFLVFGRDDVIKIARVSQENSPSLSPTSCGIRVQTIRQLSLSNLGLSSLLSLHFLHSSTAVVCDQRERLCVVDVDAGRVLETESLNPVQLVYNTAAFKALATGSNVSQALAYAADSACYHSVRAFEGQLVIIGATTLHIYRLRNWEERLMVLKQRRLWPELFKLAGDLYAGRAPAVIGLSRKADQRRLAVQPRVRALLEEYLAEALQSQGEQFAVPIDEAQQAADLSLTACHRTEQLDWLFNVTSFNTNDILKFSWQRGLYDAIVYVHTVAMGDPVTPLKQLLDELKRRQSDSLTNEFDASFQQLGGKCLVHLSACLAGQPYFAASDLPSNASSNAQLNVFALLVNKCAKTGRFDNLEALCRFSIGDLLNFLALAFQENFFAGDSGLARKQELLDDLIATVADGRGFSPGQVGALFSFLVKLLVQPHSAGLQFPARVFDQVLEYLCNKPERPTSDTSEQQAAVIALLNSGRLSASATNSDRLLTLATEAGFHRVRSHLYLERREFAPVIECMLLDEQRAPAVFDYVAELTTGQQLPEDASKTVLLVTQHLGERLSNAARRLADQPSLCYSLLGAYFSMLRQEDRETAAVAAAAAAATASATVPISLASSAFALPRDDEDSLTETYLRLMASEAPARLVDALQSGLRFNPKALIKHLDPNSQAEAQAICYELANQPDRALDVLLNRLDAAWNSSSASTSADDRNSAVLDWLGKCADTCSRAAARLQQDDSKPADAAAAEQLWFQLLDRVLQRARRVHVDGNVDEADKDQELVRLACRNLVARMTAGSGVSLPSVLRRLLSDPAYTADRVGELLDLLVHLLDSCRYESTLLATCAGLVGRDANLRLLEACQSARRAAVANGDAGGCCCANCGLRLDEASFGSSGGSNGGVLLFRGCGHACHSRCVPRGGSVSVSPGSIQCPSCTPLGANLHYRRNSPGATAASTSSAAEAAFSSSSSSVAPAAAAASSEDSAIATSRYFRLAQQLRTPDRSEFFESLRLLNNSAGRSGLGRQQQQKTDRVFSAVPLRLSPATPAWL</sequence>
<evidence type="ECO:0000256" key="4">
    <source>
        <dbReference type="PROSITE-ProRule" id="PRU00175"/>
    </source>
</evidence>
<organism evidence="7 8">
    <name type="scientific">Macrostomum lignano</name>
    <dbReference type="NCBI Taxonomy" id="282301"/>
    <lineage>
        <taxon>Eukaryota</taxon>
        <taxon>Metazoa</taxon>
        <taxon>Spiralia</taxon>
        <taxon>Lophotrochozoa</taxon>
        <taxon>Platyhelminthes</taxon>
        <taxon>Rhabditophora</taxon>
        <taxon>Macrostomorpha</taxon>
        <taxon>Macrostomida</taxon>
        <taxon>Macrostomidae</taxon>
        <taxon>Macrostomum</taxon>
    </lineage>
</organism>
<reference evidence="8" key="1">
    <citation type="submission" date="2016-11" db="UniProtKB">
        <authorList>
            <consortium name="WormBaseParasite"/>
        </authorList>
    </citation>
    <scope>IDENTIFICATION</scope>
</reference>
<dbReference type="InterPro" id="IPR025941">
    <property type="entry name" value="Vps8_central_dom"/>
</dbReference>
<dbReference type="Proteomes" id="UP000095280">
    <property type="component" value="Unplaced"/>
</dbReference>
<dbReference type="InterPro" id="IPR001841">
    <property type="entry name" value="Znf_RING"/>
</dbReference>
<dbReference type="Gene3D" id="2.130.10.10">
    <property type="entry name" value="YVTN repeat-like/Quinoprotein amine dehydrogenase"/>
    <property type="match status" value="1"/>
</dbReference>
<evidence type="ECO:0000313" key="7">
    <source>
        <dbReference type="Proteomes" id="UP000095280"/>
    </source>
</evidence>
<dbReference type="PROSITE" id="PS50089">
    <property type="entry name" value="ZF_RING_2"/>
    <property type="match status" value="1"/>
</dbReference>
<evidence type="ECO:0000256" key="1">
    <source>
        <dbReference type="ARBA" id="ARBA00009422"/>
    </source>
</evidence>
<dbReference type="GO" id="GO:0008270">
    <property type="term" value="F:zinc ion binding"/>
    <property type="evidence" value="ECO:0007669"/>
    <property type="project" value="UniProtKB-KW"/>
</dbReference>
<dbReference type="AlphaFoldDB" id="A0A1I8H2G8"/>
<dbReference type="GO" id="GO:0030897">
    <property type="term" value="C:HOPS complex"/>
    <property type="evidence" value="ECO:0007669"/>
    <property type="project" value="TreeGrafter"/>
</dbReference>
<accession>A0A1I8H2G8</accession>
<dbReference type="InterPro" id="IPR011047">
    <property type="entry name" value="Quinoprotein_ADH-like_sf"/>
</dbReference>
<dbReference type="WBParaSite" id="maker-uti_cns_0004127-snap-gene-0.7-mRNA-1">
    <property type="protein sequence ID" value="maker-uti_cns_0004127-snap-gene-0.7-mRNA-1"/>
    <property type="gene ID" value="maker-uti_cns_0004127-snap-gene-0.7"/>
</dbReference>
<dbReference type="PANTHER" id="PTHR12616:SF8">
    <property type="entry name" value="VACUOLAR PROTEIN SORTING-ASSOCIATED PROTEIN 8 HOMOLOG"/>
    <property type="match status" value="1"/>
</dbReference>
<dbReference type="PROSITE" id="PS50082">
    <property type="entry name" value="WD_REPEATS_2"/>
    <property type="match status" value="1"/>
</dbReference>
<dbReference type="InterPro" id="IPR015943">
    <property type="entry name" value="WD40/YVTN_repeat-like_dom_sf"/>
</dbReference>
<evidence type="ECO:0000259" key="6">
    <source>
        <dbReference type="PROSITE" id="PS50089"/>
    </source>
</evidence>
<keyword evidence="2 4" id="KW-0479">Metal-binding</keyword>